<dbReference type="Proteomes" id="UP000887568">
    <property type="component" value="Unplaced"/>
</dbReference>
<evidence type="ECO:0000256" key="2">
    <source>
        <dbReference type="SAM" id="MobiDB-lite"/>
    </source>
</evidence>
<keyword evidence="1" id="KW-0175">Coiled coil</keyword>
<feature type="compositionally biased region" description="Low complexity" evidence="2">
    <location>
        <begin position="147"/>
        <end position="156"/>
    </location>
</feature>
<feature type="region of interest" description="Disordered" evidence="2">
    <location>
        <begin position="117"/>
        <end position="162"/>
    </location>
</feature>
<evidence type="ECO:0000313" key="4">
    <source>
        <dbReference type="Proteomes" id="UP000887568"/>
    </source>
</evidence>
<feature type="compositionally biased region" description="Polar residues" evidence="2">
    <location>
        <begin position="118"/>
        <end position="127"/>
    </location>
</feature>
<keyword evidence="4" id="KW-1185">Reference proteome</keyword>
<evidence type="ECO:0000256" key="1">
    <source>
        <dbReference type="SAM" id="Coils"/>
    </source>
</evidence>
<reference evidence="3" key="1">
    <citation type="submission" date="2022-11" db="UniProtKB">
        <authorList>
            <consortium name="EnsemblMetazoa"/>
        </authorList>
    </citation>
    <scope>IDENTIFICATION</scope>
</reference>
<evidence type="ECO:0000313" key="3">
    <source>
        <dbReference type="EnsemblMetazoa" id="XP_038044601.1"/>
    </source>
</evidence>
<dbReference type="EnsemblMetazoa" id="XM_038188673.1">
    <property type="protein sequence ID" value="XP_038044601.1"/>
    <property type="gene ID" value="LOC119719280"/>
</dbReference>
<dbReference type="GeneID" id="119719280"/>
<feature type="compositionally biased region" description="Low complexity" evidence="2">
    <location>
        <begin position="28"/>
        <end position="37"/>
    </location>
</feature>
<name>A0A913Z0S0_PATMI</name>
<sequence>MDRDRKSPDKDKVSCDRGDPDVDGQSWAGSPGSSPAPDLKTTVSLEGEESYLCDDKLKKQLDTLVIRENSVDARLQEVETRLASAETKLRSCNDILALIGLLKDRIRLVDEDEILPSNAESSSSFSGHQAEGYASRSPLRSPNSPMRSAKSPIRSPKSPRSH</sequence>
<dbReference type="RefSeq" id="XP_038044601.1">
    <property type="nucleotide sequence ID" value="XM_038188673.1"/>
</dbReference>
<dbReference type="OMA" id="DKVSCDR"/>
<proteinExistence type="predicted"/>
<feature type="coiled-coil region" evidence="1">
    <location>
        <begin position="68"/>
        <end position="95"/>
    </location>
</feature>
<accession>A0A913Z0S0</accession>
<dbReference type="OrthoDB" id="10625278at2759"/>
<feature type="compositionally biased region" description="Basic and acidic residues" evidence="2">
    <location>
        <begin position="1"/>
        <end position="20"/>
    </location>
</feature>
<organism evidence="3 4">
    <name type="scientific">Patiria miniata</name>
    <name type="common">Bat star</name>
    <name type="synonym">Asterina miniata</name>
    <dbReference type="NCBI Taxonomy" id="46514"/>
    <lineage>
        <taxon>Eukaryota</taxon>
        <taxon>Metazoa</taxon>
        <taxon>Echinodermata</taxon>
        <taxon>Eleutherozoa</taxon>
        <taxon>Asterozoa</taxon>
        <taxon>Asteroidea</taxon>
        <taxon>Valvatacea</taxon>
        <taxon>Valvatida</taxon>
        <taxon>Asterinidae</taxon>
        <taxon>Patiria</taxon>
    </lineage>
</organism>
<dbReference type="AlphaFoldDB" id="A0A913Z0S0"/>
<protein>
    <submittedName>
        <fullName evidence="3">Uncharacterized protein</fullName>
    </submittedName>
</protein>
<feature type="region of interest" description="Disordered" evidence="2">
    <location>
        <begin position="1"/>
        <end position="43"/>
    </location>
</feature>